<keyword evidence="1 2" id="KW-0732">Signal</keyword>
<protein>
    <submittedName>
        <fullName evidence="4">Lipopolysaccharide export system protein LptA</fullName>
    </submittedName>
</protein>
<dbReference type="Proteomes" id="UP000199118">
    <property type="component" value="Unassembled WGS sequence"/>
</dbReference>
<name>A0A1H3E2S8_9RHOB</name>
<proteinExistence type="predicted"/>
<reference evidence="4 5" key="1">
    <citation type="submission" date="2016-10" db="EMBL/GenBank/DDBJ databases">
        <authorList>
            <person name="de Groot N.N."/>
        </authorList>
    </citation>
    <scope>NUCLEOTIDE SEQUENCE [LARGE SCALE GENOMIC DNA]</scope>
    <source>
        <strain evidence="4 5">DSM 17890</strain>
    </source>
</reference>
<accession>A0A1H3E2S8</accession>
<evidence type="ECO:0000313" key="4">
    <source>
        <dbReference type="EMBL" id="SDX73023.1"/>
    </source>
</evidence>
<evidence type="ECO:0000256" key="1">
    <source>
        <dbReference type="ARBA" id="ARBA00022729"/>
    </source>
</evidence>
<organism evidence="4 5">
    <name type="scientific">Albimonas donghaensis</name>
    <dbReference type="NCBI Taxonomy" id="356660"/>
    <lineage>
        <taxon>Bacteria</taxon>
        <taxon>Pseudomonadati</taxon>
        <taxon>Pseudomonadota</taxon>
        <taxon>Alphaproteobacteria</taxon>
        <taxon>Rhodobacterales</taxon>
        <taxon>Paracoccaceae</taxon>
        <taxon>Albimonas</taxon>
    </lineage>
</organism>
<evidence type="ECO:0000259" key="3">
    <source>
        <dbReference type="Pfam" id="PF03968"/>
    </source>
</evidence>
<feature type="signal peptide" evidence="2">
    <location>
        <begin position="1"/>
        <end position="43"/>
    </location>
</feature>
<dbReference type="EMBL" id="FNMZ01000009">
    <property type="protein sequence ID" value="SDX73023.1"/>
    <property type="molecule type" value="Genomic_DNA"/>
</dbReference>
<dbReference type="InterPro" id="IPR005653">
    <property type="entry name" value="OstA-like_N"/>
</dbReference>
<feature type="domain" description="Organic solvent tolerance-like N-terminal" evidence="3">
    <location>
        <begin position="62"/>
        <end position="181"/>
    </location>
</feature>
<dbReference type="GO" id="GO:0017089">
    <property type="term" value="F:glycolipid transfer activity"/>
    <property type="evidence" value="ECO:0007669"/>
    <property type="project" value="TreeGrafter"/>
</dbReference>
<evidence type="ECO:0000256" key="2">
    <source>
        <dbReference type="SAM" id="SignalP"/>
    </source>
</evidence>
<dbReference type="InterPro" id="IPR052037">
    <property type="entry name" value="LPS_export_LptA"/>
</dbReference>
<dbReference type="STRING" id="356660.SAMN05444336_10945"/>
<feature type="chain" id="PRO_5011496220" evidence="2">
    <location>
        <begin position="44"/>
        <end position="201"/>
    </location>
</feature>
<dbReference type="AlphaFoldDB" id="A0A1H3E2S8"/>
<dbReference type="Gene3D" id="2.60.450.10">
    <property type="entry name" value="Lipopolysaccharide (LPS) transport protein A like domain"/>
    <property type="match status" value="1"/>
</dbReference>
<dbReference type="Pfam" id="PF03968">
    <property type="entry name" value="LptD_N"/>
    <property type="match status" value="1"/>
</dbReference>
<sequence length="201" mass="20142">MMTPTIRQPRGPEPRRAAPPSRLAAALALGVSLGMAAAAPGLAQDAQNPFGSFKHDANQPIEITADSLAVDNAAQTATFTGKVVAGQGTLRLTARTVTVRYGGVGGPGAAEGAAPSSGTGSIDSLRAEGEVFLSNGAETAKGEWADYDVAGGVVTMGGNVVLTQGENAISGQNLRIDLNRGAGEITGGRVKSVFTPPASSD</sequence>
<dbReference type="GO" id="GO:0030288">
    <property type="term" value="C:outer membrane-bounded periplasmic space"/>
    <property type="evidence" value="ECO:0007669"/>
    <property type="project" value="TreeGrafter"/>
</dbReference>
<evidence type="ECO:0000313" key="5">
    <source>
        <dbReference type="Proteomes" id="UP000199118"/>
    </source>
</evidence>
<gene>
    <name evidence="4" type="ORF">SAMN05444336_10945</name>
</gene>
<dbReference type="PANTHER" id="PTHR36504:SF1">
    <property type="entry name" value="LIPOPOLYSACCHARIDE EXPORT SYSTEM PROTEIN LPTA"/>
    <property type="match status" value="1"/>
</dbReference>
<dbReference type="GO" id="GO:0015920">
    <property type="term" value="P:lipopolysaccharide transport"/>
    <property type="evidence" value="ECO:0007669"/>
    <property type="project" value="TreeGrafter"/>
</dbReference>
<dbReference type="PANTHER" id="PTHR36504">
    <property type="entry name" value="LIPOPOLYSACCHARIDE EXPORT SYSTEM PROTEIN LPTA"/>
    <property type="match status" value="1"/>
</dbReference>
<dbReference type="GO" id="GO:0009279">
    <property type="term" value="C:cell outer membrane"/>
    <property type="evidence" value="ECO:0007669"/>
    <property type="project" value="TreeGrafter"/>
</dbReference>
<keyword evidence="5" id="KW-1185">Reference proteome</keyword>